<proteinExistence type="predicted"/>
<organism evidence="1 2">
    <name type="scientific">Caulobacter ginsengisoli</name>
    <dbReference type="NCBI Taxonomy" id="400775"/>
    <lineage>
        <taxon>Bacteria</taxon>
        <taxon>Pseudomonadati</taxon>
        <taxon>Pseudomonadota</taxon>
        <taxon>Alphaproteobacteria</taxon>
        <taxon>Caulobacterales</taxon>
        <taxon>Caulobacteraceae</taxon>
        <taxon>Caulobacter</taxon>
    </lineage>
</organism>
<reference evidence="1 2" key="1">
    <citation type="submission" date="2023-07" db="EMBL/GenBank/DDBJ databases">
        <title>Genomic Encyclopedia of Type Strains, Phase IV (KMG-IV): sequencing the most valuable type-strain genomes for metagenomic binning, comparative biology and taxonomic classification.</title>
        <authorList>
            <person name="Goeker M."/>
        </authorList>
    </citation>
    <scope>NUCLEOTIDE SEQUENCE [LARGE SCALE GENOMIC DNA]</scope>
    <source>
        <strain evidence="1 2">DSM 18695</strain>
    </source>
</reference>
<dbReference type="Proteomes" id="UP001228905">
    <property type="component" value="Unassembled WGS sequence"/>
</dbReference>
<name>A0ABU0IZY8_9CAUL</name>
<protein>
    <submittedName>
        <fullName evidence="1">Uncharacterized protein</fullName>
    </submittedName>
</protein>
<gene>
    <name evidence="1" type="ORF">QO010_004384</name>
</gene>
<evidence type="ECO:0000313" key="1">
    <source>
        <dbReference type="EMBL" id="MDQ0466589.1"/>
    </source>
</evidence>
<keyword evidence="2" id="KW-1185">Reference proteome</keyword>
<dbReference type="RefSeq" id="WP_307352713.1">
    <property type="nucleotide sequence ID" value="NZ_JAUSVS010000012.1"/>
</dbReference>
<evidence type="ECO:0000313" key="2">
    <source>
        <dbReference type="Proteomes" id="UP001228905"/>
    </source>
</evidence>
<accession>A0ABU0IZY8</accession>
<sequence length="67" mass="7465">MSLRARLMSFLGFNSITRAEVRAETWALGSRHLGEVVAGARRELQLPGLSPRRGVLLRAVIRSQGEY</sequence>
<dbReference type="EMBL" id="JAUSVS010000012">
    <property type="protein sequence ID" value="MDQ0466589.1"/>
    <property type="molecule type" value="Genomic_DNA"/>
</dbReference>
<comment type="caution">
    <text evidence="1">The sequence shown here is derived from an EMBL/GenBank/DDBJ whole genome shotgun (WGS) entry which is preliminary data.</text>
</comment>